<dbReference type="InterPro" id="IPR043129">
    <property type="entry name" value="ATPase_NBD"/>
</dbReference>
<name>A0A165RW98_LACPN</name>
<proteinExistence type="predicted"/>
<dbReference type="RefSeq" id="WP_063489558.1">
    <property type="nucleotide sequence ID" value="NZ_CAKMBJ010000012.1"/>
</dbReference>
<evidence type="ECO:0000313" key="3">
    <source>
        <dbReference type="EMBL" id="KZU95963.1"/>
    </source>
</evidence>
<reference evidence="3 4" key="1">
    <citation type="submission" date="2016-03" db="EMBL/GenBank/DDBJ databases">
        <title>Comparative genomics of 54 Lactobacillus plantarum strains reveals genomic uncoupling from niche constraints.</title>
        <authorList>
            <person name="Martino M.E."/>
        </authorList>
    </citation>
    <scope>NUCLEOTIDE SEQUENCE [LARGE SCALE GENOMIC DNA]</scope>
    <source>
        <strain evidence="3 4">19.1</strain>
    </source>
</reference>
<dbReference type="SUPFAM" id="SSF53067">
    <property type="entry name" value="Actin-like ATPase domain"/>
    <property type="match status" value="2"/>
</dbReference>
<gene>
    <name evidence="3" type="ORF">Lp19_1242</name>
</gene>
<evidence type="ECO:0000313" key="4">
    <source>
        <dbReference type="Proteomes" id="UP000076882"/>
    </source>
</evidence>
<feature type="domain" description="Alp7A-like C-terminal" evidence="2">
    <location>
        <begin position="192"/>
        <end position="321"/>
    </location>
</feature>
<feature type="domain" description="Actin-like protein N-terminal" evidence="1">
    <location>
        <begin position="5"/>
        <end position="168"/>
    </location>
</feature>
<dbReference type="InterPro" id="IPR054368">
    <property type="entry name" value="Alp7A-like_C"/>
</dbReference>
<organism evidence="3 4">
    <name type="scientific">Lactiplantibacillus plantarum</name>
    <name type="common">Lactobacillus plantarum</name>
    <dbReference type="NCBI Taxonomy" id="1590"/>
    <lineage>
        <taxon>Bacteria</taxon>
        <taxon>Bacillati</taxon>
        <taxon>Bacillota</taxon>
        <taxon>Bacilli</taxon>
        <taxon>Lactobacillales</taxon>
        <taxon>Lactobacillaceae</taxon>
        <taxon>Lactiplantibacillus</taxon>
    </lineage>
</organism>
<comment type="caution">
    <text evidence="3">The sequence shown here is derived from an EMBL/GenBank/DDBJ whole genome shotgun (WGS) entry which is preliminary data.</text>
</comment>
<accession>A0A165RW98</accession>
<dbReference type="Proteomes" id="UP000076882">
    <property type="component" value="Unassembled WGS sequence"/>
</dbReference>
<dbReference type="Pfam" id="PF22128">
    <property type="entry name" value="Alp7A_like_C"/>
    <property type="match status" value="1"/>
</dbReference>
<dbReference type="EMBL" id="LUXM01000024">
    <property type="protein sequence ID" value="KZU95963.1"/>
    <property type="molecule type" value="Genomic_DNA"/>
</dbReference>
<dbReference type="AlphaFoldDB" id="A0A165RW98"/>
<sequence length="363" mass="41104">MTVWGLDLGNKQTKLYSDKCGSKKGAIVLPSTIAYKKMVDGRFAFGDPADVDTYQSSRADNKFYWGRGVFNFQREALADTLGFTGRYDQDNFKNIAEFSLGRLAKDYPEFSDKVQPVTVAVGLPSGDFNEVNIKKMIKQFMGQHLTNVNDQAYTVKVEHVYVIPQSIGTLYALMVDDKGKVIDADLAQKRVAVIDDGGGTLLADQFINFRFDEMHRAQLETGVNLLYKQISKAIDQEFTINSDLHVIEQALRDGEHSHKFQYKQSDNNIFDITDLVERSIDFYTKTLCESVYNTFDNLADIDVLIFTGGGASIINHNIVENFFAQTEVRFVPNPEVANVKGFYRYGIVQEQRVKVDDNHEQKD</sequence>
<evidence type="ECO:0000259" key="2">
    <source>
        <dbReference type="Pfam" id="PF22128"/>
    </source>
</evidence>
<dbReference type="PATRIC" id="fig|1590.201.peg.1022"/>
<dbReference type="InterPro" id="IPR040607">
    <property type="entry name" value="ALP_N"/>
</dbReference>
<evidence type="ECO:0000259" key="1">
    <source>
        <dbReference type="Pfam" id="PF17989"/>
    </source>
</evidence>
<protein>
    <submittedName>
        <fullName evidence="3">Uncharacterized protein</fullName>
    </submittedName>
</protein>
<dbReference type="CDD" id="cd24021">
    <property type="entry name" value="ASKHA_NBD_ParM_Psk41-like"/>
    <property type="match status" value="1"/>
</dbReference>
<dbReference type="Gene3D" id="3.30.420.40">
    <property type="match status" value="2"/>
</dbReference>
<dbReference type="Pfam" id="PF17989">
    <property type="entry name" value="ALP_N"/>
    <property type="match status" value="1"/>
</dbReference>